<evidence type="ECO:0000313" key="10">
    <source>
        <dbReference type="Proteomes" id="UP001177140"/>
    </source>
</evidence>
<feature type="transmembrane region" description="Helical" evidence="7">
    <location>
        <begin position="225"/>
        <end position="244"/>
    </location>
</feature>
<comment type="caution">
    <text evidence="9">The sequence shown here is derived from an EMBL/GenBank/DDBJ whole genome shotgun (WGS) entry which is preliminary data.</text>
</comment>
<dbReference type="InterPro" id="IPR026961">
    <property type="entry name" value="PGG_dom"/>
</dbReference>
<dbReference type="PANTHER" id="PTHR24186:SF37">
    <property type="entry name" value="PGG DOMAIN-CONTAINING PROTEIN"/>
    <property type="match status" value="1"/>
</dbReference>
<keyword evidence="6 7" id="KW-0472">Membrane</keyword>
<name>A0AA41VBN8_PAPNU</name>
<evidence type="ECO:0000259" key="8">
    <source>
        <dbReference type="Pfam" id="PF13962"/>
    </source>
</evidence>
<dbReference type="Pfam" id="PF13962">
    <property type="entry name" value="PGG"/>
    <property type="match status" value="1"/>
</dbReference>
<dbReference type="GO" id="GO:0005886">
    <property type="term" value="C:plasma membrane"/>
    <property type="evidence" value="ECO:0007669"/>
    <property type="project" value="TreeGrafter"/>
</dbReference>
<gene>
    <name evidence="9" type="ORF">MKW94_012822</name>
</gene>
<feature type="transmembrane region" description="Helical" evidence="7">
    <location>
        <begin position="93"/>
        <end position="110"/>
    </location>
</feature>
<keyword evidence="10" id="KW-1185">Reference proteome</keyword>
<sequence length="257" mass="28496">MMRYLLRDNLKAVVGAINITNRYGFTALDILMQNPARDLKDVEIGDLLRNAGALITREQQQAESPTRGHPRLRCASGCTENCDDNWLSRKHNVLMVVASLIATMAFEAGLNPPGGIWQDNSVLKNQSGEPEHLAGTSILADNAIHIHFLYMVSNTLGFFASLSIILLLISGLPLKKRLSIWILTAIMWVALTCTASTYFITLTSISARHLAKHASSPVAVLEGWFIAWIALICILLLVHFLRFMSKRKASERTNVIT</sequence>
<evidence type="ECO:0000256" key="2">
    <source>
        <dbReference type="ARBA" id="ARBA00022692"/>
    </source>
</evidence>
<evidence type="ECO:0000256" key="5">
    <source>
        <dbReference type="ARBA" id="ARBA00023043"/>
    </source>
</evidence>
<evidence type="ECO:0000313" key="9">
    <source>
        <dbReference type="EMBL" id="MCL7034653.1"/>
    </source>
</evidence>
<feature type="transmembrane region" description="Helical" evidence="7">
    <location>
        <begin position="181"/>
        <end position="205"/>
    </location>
</feature>
<organism evidence="9 10">
    <name type="scientific">Papaver nudicaule</name>
    <name type="common">Iceland poppy</name>
    <dbReference type="NCBI Taxonomy" id="74823"/>
    <lineage>
        <taxon>Eukaryota</taxon>
        <taxon>Viridiplantae</taxon>
        <taxon>Streptophyta</taxon>
        <taxon>Embryophyta</taxon>
        <taxon>Tracheophyta</taxon>
        <taxon>Spermatophyta</taxon>
        <taxon>Magnoliopsida</taxon>
        <taxon>Ranunculales</taxon>
        <taxon>Papaveraceae</taxon>
        <taxon>Papaveroideae</taxon>
        <taxon>Papaver</taxon>
    </lineage>
</organism>
<evidence type="ECO:0000256" key="7">
    <source>
        <dbReference type="SAM" id="Phobius"/>
    </source>
</evidence>
<dbReference type="PANTHER" id="PTHR24186">
    <property type="entry name" value="PROTEIN PHOSPHATASE 1 REGULATORY SUBUNIT"/>
    <property type="match status" value="1"/>
</dbReference>
<evidence type="ECO:0000256" key="1">
    <source>
        <dbReference type="ARBA" id="ARBA00004141"/>
    </source>
</evidence>
<reference evidence="9" key="1">
    <citation type="submission" date="2022-03" db="EMBL/GenBank/DDBJ databases">
        <title>A functionally conserved STORR gene fusion in Papaver species that diverged 16.8 million years ago.</title>
        <authorList>
            <person name="Catania T."/>
        </authorList>
    </citation>
    <scope>NUCLEOTIDE SEQUENCE</scope>
    <source>
        <strain evidence="9">S-191538</strain>
    </source>
</reference>
<dbReference type="AlphaFoldDB" id="A0AA41VBN8"/>
<keyword evidence="5" id="KW-0040">ANK repeat</keyword>
<evidence type="ECO:0000256" key="6">
    <source>
        <dbReference type="ARBA" id="ARBA00023136"/>
    </source>
</evidence>
<accession>A0AA41VBN8</accession>
<keyword evidence="4 7" id="KW-1133">Transmembrane helix</keyword>
<feature type="transmembrane region" description="Helical" evidence="7">
    <location>
        <begin position="148"/>
        <end position="169"/>
    </location>
</feature>
<protein>
    <recommendedName>
        <fullName evidence="8">PGG domain-containing protein</fullName>
    </recommendedName>
</protein>
<dbReference type="EMBL" id="JAJJMA010148041">
    <property type="protein sequence ID" value="MCL7034653.1"/>
    <property type="molecule type" value="Genomic_DNA"/>
</dbReference>
<feature type="domain" description="PGG" evidence="8">
    <location>
        <begin position="85"/>
        <end position="202"/>
    </location>
</feature>
<evidence type="ECO:0000256" key="4">
    <source>
        <dbReference type="ARBA" id="ARBA00022989"/>
    </source>
</evidence>
<proteinExistence type="predicted"/>
<evidence type="ECO:0000256" key="3">
    <source>
        <dbReference type="ARBA" id="ARBA00022737"/>
    </source>
</evidence>
<dbReference type="Proteomes" id="UP001177140">
    <property type="component" value="Unassembled WGS sequence"/>
</dbReference>
<comment type="subcellular location">
    <subcellularLocation>
        <location evidence="1">Membrane</location>
        <topology evidence="1">Multi-pass membrane protein</topology>
    </subcellularLocation>
</comment>
<keyword evidence="3" id="KW-0677">Repeat</keyword>
<keyword evidence="2 7" id="KW-0812">Transmembrane</keyword>